<proteinExistence type="predicted"/>
<sequence length="402" mass="45250">MLTGPALRERFAALDHWLCQHRPLWQEAPFTHAQLSWESAYPELAQWLREQTLEHAERYQGQPHLLRSAPTPFSALAAESVQLGQLDALPTHSQNTVAARYAVDIPGRKWQQIDAFASILPQASNNTHWLDWCSGKSHLGRHLLHRLGGELTSLEWDAALVDEARRLTNEHNLCASHHVQDVLAADCAAQLQAEHSPVALHACGELHLQLLRLASQANCTQLAVAPCCYNRIDGPDYQPLSHAAQQAQLQLSRADLRLTLRESVNAGQRARRLRDQSMARRLAFGQLCQQRLGTSAQQATPSIASKWLGLPFHQWAEKVAEYRELELPLSPSDDALEAQGWARLAQIRNLELLGNLFRRPLELWLLLDRALFLEEQGYRVQLGTFCPSSLTPRNALLLACKR</sequence>
<dbReference type="EMBL" id="FOAS01000010">
    <property type="protein sequence ID" value="SEL28935.1"/>
    <property type="molecule type" value="Genomic_DNA"/>
</dbReference>
<feature type="domain" description="Methyltransferase" evidence="1">
    <location>
        <begin position="108"/>
        <end position="233"/>
    </location>
</feature>
<accession>A0A1H7P114</accession>
<keyword evidence="3" id="KW-1185">Reference proteome</keyword>
<dbReference type="Pfam" id="PF13679">
    <property type="entry name" value="Methyltransf_32"/>
    <property type="match status" value="1"/>
</dbReference>
<dbReference type="SUPFAM" id="SSF53335">
    <property type="entry name" value="S-adenosyl-L-methionine-dependent methyltransferases"/>
    <property type="match status" value="1"/>
</dbReference>
<reference evidence="2 3" key="1">
    <citation type="submission" date="2016-10" db="EMBL/GenBank/DDBJ databases">
        <authorList>
            <person name="de Groot N.N."/>
        </authorList>
    </citation>
    <scope>NUCLEOTIDE SEQUENCE [LARGE SCALE GENOMIC DNA]</scope>
    <source>
        <strain evidence="2 3">JCM 19513</strain>
    </source>
</reference>
<dbReference type="GO" id="GO:0008168">
    <property type="term" value="F:methyltransferase activity"/>
    <property type="evidence" value="ECO:0007669"/>
    <property type="project" value="UniProtKB-KW"/>
</dbReference>
<gene>
    <name evidence="2" type="ORF">SAMN05216214_11071</name>
</gene>
<dbReference type="InterPro" id="IPR029063">
    <property type="entry name" value="SAM-dependent_MTases_sf"/>
</dbReference>
<dbReference type="PANTHER" id="PTHR13369">
    <property type="match status" value="1"/>
</dbReference>
<dbReference type="InterPro" id="IPR025714">
    <property type="entry name" value="Methyltranfer_dom"/>
</dbReference>
<dbReference type="GO" id="GO:0032259">
    <property type="term" value="P:methylation"/>
    <property type="evidence" value="ECO:0007669"/>
    <property type="project" value="UniProtKB-KW"/>
</dbReference>
<name>A0A1H7P114_9GAMM</name>
<evidence type="ECO:0000313" key="2">
    <source>
        <dbReference type="EMBL" id="SEL28935.1"/>
    </source>
</evidence>
<evidence type="ECO:0000259" key="1">
    <source>
        <dbReference type="Pfam" id="PF13679"/>
    </source>
</evidence>
<dbReference type="PANTHER" id="PTHR13369:SF0">
    <property type="entry name" value="GLUTATHIONE S-TRANSFERASE C-TERMINAL DOMAIN-CONTAINING PROTEIN"/>
    <property type="match status" value="1"/>
</dbReference>
<dbReference type="STRING" id="1429083.GCA_001885685_01799"/>
<organism evidence="2 3">
    <name type="scientific">Atopomonas hussainii</name>
    <dbReference type="NCBI Taxonomy" id="1429083"/>
    <lineage>
        <taxon>Bacteria</taxon>
        <taxon>Pseudomonadati</taxon>
        <taxon>Pseudomonadota</taxon>
        <taxon>Gammaproteobacteria</taxon>
        <taxon>Pseudomonadales</taxon>
        <taxon>Pseudomonadaceae</taxon>
        <taxon>Atopomonas</taxon>
    </lineage>
</organism>
<dbReference type="Proteomes" id="UP000185766">
    <property type="component" value="Unassembled WGS sequence"/>
</dbReference>
<protein>
    <submittedName>
        <fullName evidence="2">Methyltransferase domain-containing protein</fullName>
    </submittedName>
</protein>
<keyword evidence="2" id="KW-0808">Transferase</keyword>
<dbReference type="RefSeq" id="WP_235821635.1">
    <property type="nucleotide sequence ID" value="NZ_FOAS01000010.1"/>
</dbReference>
<evidence type="ECO:0000313" key="3">
    <source>
        <dbReference type="Proteomes" id="UP000185766"/>
    </source>
</evidence>
<dbReference type="AlphaFoldDB" id="A0A1H7P114"/>
<keyword evidence="2" id="KW-0489">Methyltransferase</keyword>